<dbReference type="AlphaFoldDB" id="A0A517YR78"/>
<dbReference type="RefSeq" id="WP_200761532.1">
    <property type="nucleotide sequence ID" value="NZ_CP036425.1"/>
</dbReference>
<proteinExistence type="predicted"/>
<dbReference type="SUPFAM" id="SSF109854">
    <property type="entry name" value="DinB/YfiT-like putative metalloenzymes"/>
    <property type="match status" value="1"/>
</dbReference>
<reference evidence="2 3" key="1">
    <citation type="submission" date="2019-02" db="EMBL/GenBank/DDBJ databases">
        <title>Deep-cultivation of Planctomycetes and their phenomic and genomic characterization uncovers novel biology.</title>
        <authorList>
            <person name="Wiegand S."/>
            <person name="Jogler M."/>
            <person name="Boedeker C."/>
            <person name="Pinto D."/>
            <person name="Vollmers J."/>
            <person name="Rivas-Marin E."/>
            <person name="Kohn T."/>
            <person name="Peeters S.H."/>
            <person name="Heuer A."/>
            <person name="Rast P."/>
            <person name="Oberbeckmann S."/>
            <person name="Bunk B."/>
            <person name="Jeske O."/>
            <person name="Meyerdierks A."/>
            <person name="Storesund J.E."/>
            <person name="Kallscheuer N."/>
            <person name="Luecker S."/>
            <person name="Lage O.M."/>
            <person name="Pohl T."/>
            <person name="Merkel B.J."/>
            <person name="Hornburger P."/>
            <person name="Mueller R.-W."/>
            <person name="Bruemmer F."/>
            <person name="Labrenz M."/>
            <person name="Spormann A.M."/>
            <person name="Op den Camp H."/>
            <person name="Overmann J."/>
            <person name="Amann R."/>
            <person name="Jetten M.S.M."/>
            <person name="Mascher T."/>
            <person name="Medema M.H."/>
            <person name="Devos D.P."/>
            <person name="Kaster A.-K."/>
            <person name="Ovreas L."/>
            <person name="Rohde M."/>
            <person name="Galperin M.Y."/>
            <person name="Jogler C."/>
        </authorList>
    </citation>
    <scope>NUCLEOTIDE SEQUENCE [LARGE SCALE GENOMIC DNA]</scope>
    <source>
        <strain evidence="2 3">KS4</strain>
    </source>
</reference>
<evidence type="ECO:0000313" key="3">
    <source>
        <dbReference type="Proteomes" id="UP000317369"/>
    </source>
</evidence>
<dbReference type="KEGG" id="pcor:KS4_07480"/>
<organism evidence="2 3">
    <name type="scientific">Poriferisphaera corsica</name>
    <dbReference type="NCBI Taxonomy" id="2528020"/>
    <lineage>
        <taxon>Bacteria</taxon>
        <taxon>Pseudomonadati</taxon>
        <taxon>Planctomycetota</taxon>
        <taxon>Phycisphaerae</taxon>
        <taxon>Phycisphaerales</taxon>
        <taxon>Phycisphaeraceae</taxon>
        <taxon>Poriferisphaera</taxon>
    </lineage>
</organism>
<feature type="domain" description="DinB-like" evidence="1">
    <location>
        <begin position="12"/>
        <end position="151"/>
    </location>
</feature>
<dbReference type="Gene3D" id="1.20.120.450">
    <property type="entry name" value="dinb family like domain"/>
    <property type="match status" value="1"/>
</dbReference>
<dbReference type="Pfam" id="PF12867">
    <property type="entry name" value="DinB_2"/>
    <property type="match status" value="1"/>
</dbReference>
<dbReference type="InterPro" id="IPR024775">
    <property type="entry name" value="DinB-like"/>
</dbReference>
<keyword evidence="3" id="KW-1185">Reference proteome</keyword>
<protein>
    <submittedName>
        <fullName evidence="2">DinB superfamily protein</fullName>
    </submittedName>
</protein>
<dbReference type="InterPro" id="IPR034660">
    <property type="entry name" value="DinB/YfiT-like"/>
</dbReference>
<dbReference type="EMBL" id="CP036425">
    <property type="protein sequence ID" value="QDU32714.1"/>
    <property type="molecule type" value="Genomic_DNA"/>
</dbReference>
<dbReference type="Proteomes" id="UP000317369">
    <property type="component" value="Chromosome"/>
</dbReference>
<sequence>MISTKQLIEELQLNERLAMGLIDTIPAERFTEQPMGIRNHPAWILGHLRVSENTVYGLLTGGKSVCSEEEIAKFKVGSEPIADASMYPEKTELVEGYLEMHRLLIGALEDALPEVFTKKMDVERLISRFPTYGMFLVHVLAGHEGYHLGQLSTWRRVAGLASE</sequence>
<evidence type="ECO:0000313" key="2">
    <source>
        <dbReference type="EMBL" id="QDU32714.1"/>
    </source>
</evidence>
<accession>A0A517YR78</accession>
<name>A0A517YR78_9BACT</name>
<evidence type="ECO:0000259" key="1">
    <source>
        <dbReference type="Pfam" id="PF12867"/>
    </source>
</evidence>
<gene>
    <name evidence="2" type="ORF">KS4_07480</name>
</gene>